<evidence type="ECO:0000256" key="4">
    <source>
        <dbReference type="ARBA" id="ARBA00022692"/>
    </source>
</evidence>
<dbReference type="InterPro" id="IPR051474">
    <property type="entry name" value="Anti-sigma-K/W_factor"/>
</dbReference>
<evidence type="ECO:0000256" key="6">
    <source>
        <dbReference type="ARBA" id="ARBA00023136"/>
    </source>
</evidence>
<dbReference type="PANTHER" id="PTHR37461">
    <property type="entry name" value="ANTI-SIGMA-K FACTOR RSKA"/>
    <property type="match status" value="1"/>
</dbReference>
<keyword evidence="12" id="KW-1185">Reference proteome</keyword>
<evidence type="ECO:0000256" key="5">
    <source>
        <dbReference type="ARBA" id="ARBA00022989"/>
    </source>
</evidence>
<comment type="caution">
    <text evidence="11">The sequence shown here is derived from an EMBL/GenBank/DDBJ whole genome shotgun (WGS) entry which is preliminary data.</text>
</comment>
<evidence type="ECO:0000313" key="12">
    <source>
        <dbReference type="Proteomes" id="UP000602050"/>
    </source>
</evidence>
<dbReference type="Proteomes" id="UP000602050">
    <property type="component" value="Unassembled WGS sequence"/>
</dbReference>
<evidence type="ECO:0000313" key="11">
    <source>
        <dbReference type="EMBL" id="GGH69974.1"/>
    </source>
</evidence>
<evidence type="ECO:0000256" key="7">
    <source>
        <dbReference type="ARBA" id="ARBA00029829"/>
    </source>
</evidence>
<dbReference type="PANTHER" id="PTHR37461:SF1">
    <property type="entry name" value="ANTI-SIGMA-K FACTOR RSKA"/>
    <property type="match status" value="1"/>
</dbReference>
<protein>
    <recommendedName>
        <fullName evidence="8">Regulator of SigK</fullName>
    </recommendedName>
    <alternativeName>
        <fullName evidence="7">Sigma-K anti-sigma factor RskA</fullName>
    </alternativeName>
</protein>
<proteinExistence type="predicted"/>
<evidence type="ECO:0000256" key="9">
    <source>
        <dbReference type="SAM" id="Phobius"/>
    </source>
</evidence>
<comment type="subcellular location">
    <subcellularLocation>
        <location evidence="2">Cell membrane</location>
    </subcellularLocation>
    <subcellularLocation>
        <location evidence="1">Membrane</location>
        <topology evidence="1">Single-pass membrane protein</topology>
    </subcellularLocation>
</comment>
<accession>A0A8J3EJ74</accession>
<keyword evidence="5 9" id="KW-1133">Transmembrane helix</keyword>
<dbReference type="EMBL" id="BMEV01000005">
    <property type="protein sequence ID" value="GGH69974.1"/>
    <property type="molecule type" value="Genomic_DNA"/>
</dbReference>
<dbReference type="Gene3D" id="1.10.10.1320">
    <property type="entry name" value="Anti-sigma factor, zinc-finger domain"/>
    <property type="match status" value="1"/>
</dbReference>
<gene>
    <name evidence="11" type="ORF">GCM10010978_04440</name>
</gene>
<dbReference type="GO" id="GO:0005886">
    <property type="term" value="C:plasma membrane"/>
    <property type="evidence" value="ECO:0007669"/>
    <property type="project" value="UniProtKB-SubCell"/>
</dbReference>
<organism evidence="11 12">
    <name type="scientific">Compostibacillus humi</name>
    <dbReference type="NCBI Taxonomy" id="1245525"/>
    <lineage>
        <taxon>Bacteria</taxon>
        <taxon>Bacillati</taxon>
        <taxon>Bacillota</taxon>
        <taxon>Bacilli</taxon>
        <taxon>Bacillales</taxon>
        <taxon>Bacillaceae</taxon>
        <taxon>Compostibacillus</taxon>
    </lineage>
</organism>
<dbReference type="InterPro" id="IPR041916">
    <property type="entry name" value="Anti_sigma_zinc_sf"/>
</dbReference>
<keyword evidence="3" id="KW-1003">Cell membrane</keyword>
<dbReference type="InterPro" id="IPR018764">
    <property type="entry name" value="RskA_C"/>
</dbReference>
<reference evidence="11" key="1">
    <citation type="journal article" date="2014" name="Int. J. Syst. Evol. Microbiol.">
        <title>Complete genome sequence of Corynebacterium casei LMG S-19264T (=DSM 44701T), isolated from a smear-ripened cheese.</title>
        <authorList>
            <consortium name="US DOE Joint Genome Institute (JGI-PGF)"/>
            <person name="Walter F."/>
            <person name="Albersmeier A."/>
            <person name="Kalinowski J."/>
            <person name="Ruckert C."/>
        </authorList>
    </citation>
    <scope>NUCLEOTIDE SEQUENCE</scope>
    <source>
        <strain evidence="11">CGMCC 1.12360</strain>
    </source>
</reference>
<dbReference type="GO" id="GO:0016989">
    <property type="term" value="F:sigma factor antagonist activity"/>
    <property type="evidence" value="ECO:0007669"/>
    <property type="project" value="TreeGrafter"/>
</dbReference>
<feature type="domain" description="Anti-sigma K factor RskA C-terminal" evidence="10">
    <location>
        <begin position="85"/>
        <end position="224"/>
    </location>
</feature>
<evidence type="ECO:0000256" key="8">
    <source>
        <dbReference type="ARBA" id="ARBA00030803"/>
    </source>
</evidence>
<evidence type="ECO:0000256" key="2">
    <source>
        <dbReference type="ARBA" id="ARBA00004236"/>
    </source>
</evidence>
<dbReference type="AlphaFoldDB" id="A0A8J3EJ74"/>
<feature type="transmembrane region" description="Helical" evidence="9">
    <location>
        <begin position="81"/>
        <end position="100"/>
    </location>
</feature>
<evidence type="ECO:0000256" key="1">
    <source>
        <dbReference type="ARBA" id="ARBA00004167"/>
    </source>
</evidence>
<dbReference type="GO" id="GO:0006417">
    <property type="term" value="P:regulation of translation"/>
    <property type="evidence" value="ECO:0007669"/>
    <property type="project" value="TreeGrafter"/>
</dbReference>
<reference evidence="11" key="2">
    <citation type="submission" date="2020-09" db="EMBL/GenBank/DDBJ databases">
        <authorList>
            <person name="Sun Q."/>
            <person name="Zhou Y."/>
        </authorList>
    </citation>
    <scope>NUCLEOTIDE SEQUENCE</scope>
    <source>
        <strain evidence="11">CGMCC 1.12360</strain>
    </source>
</reference>
<evidence type="ECO:0000259" key="10">
    <source>
        <dbReference type="Pfam" id="PF10099"/>
    </source>
</evidence>
<keyword evidence="4 9" id="KW-0812">Transmembrane</keyword>
<dbReference type="Pfam" id="PF10099">
    <property type="entry name" value="RskA_C"/>
    <property type="match status" value="1"/>
</dbReference>
<name>A0A8J3EJ74_9BACI</name>
<dbReference type="RefSeq" id="WP_188390742.1">
    <property type="nucleotide sequence ID" value="NZ_BMEV01000005.1"/>
</dbReference>
<sequence length="240" mass="26954">MIHIPEEKIIDLALGNITSADELAELEHHLASCAHCQQKLSAWRRMTETKSNIEPSAALKEKIWQDVTAEKPRRKTAKVPVIVSIAAAAVLLFALGLYQLKPTVDSPVMEVAQNDDIAEENLLHYPETKQLAIVPVSDFNHIRGNLWINNLTEEMLLEVDGLIRLKGQDYQLWIIYDNNDIQGELLSIEDGASRVLFKGPDIREFKLIKASVEPKGGSQKPTGPETFVVPLKQEMNYFGF</sequence>
<keyword evidence="6 9" id="KW-0472">Membrane</keyword>
<evidence type="ECO:0000256" key="3">
    <source>
        <dbReference type="ARBA" id="ARBA00022475"/>
    </source>
</evidence>